<evidence type="ECO:0000256" key="1">
    <source>
        <dbReference type="SAM" id="MobiDB-lite"/>
    </source>
</evidence>
<reference evidence="3" key="1">
    <citation type="submission" date="2018-11" db="EMBL/GenBank/DDBJ databases">
        <authorList>
            <consortium name="Pathogen Informatics"/>
        </authorList>
    </citation>
    <scope>NUCLEOTIDE SEQUENCE</scope>
</reference>
<dbReference type="Proteomes" id="UP000784294">
    <property type="component" value="Unassembled WGS sequence"/>
</dbReference>
<protein>
    <recommendedName>
        <fullName evidence="5">Secreted protein</fullName>
    </recommendedName>
</protein>
<comment type="caution">
    <text evidence="3">The sequence shown here is derived from an EMBL/GenBank/DDBJ whole genome shotgun (WGS) entry which is preliminary data.</text>
</comment>
<evidence type="ECO:0000256" key="2">
    <source>
        <dbReference type="SAM" id="SignalP"/>
    </source>
</evidence>
<feature type="signal peptide" evidence="2">
    <location>
        <begin position="1"/>
        <end position="25"/>
    </location>
</feature>
<dbReference type="EMBL" id="CAAALY010039380">
    <property type="protein sequence ID" value="VEL18933.1"/>
    <property type="molecule type" value="Genomic_DNA"/>
</dbReference>
<evidence type="ECO:0008006" key="5">
    <source>
        <dbReference type="Google" id="ProtNLM"/>
    </source>
</evidence>
<evidence type="ECO:0000313" key="4">
    <source>
        <dbReference type="Proteomes" id="UP000784294"/>
    </source>
</evidence>
<proteinExistence type="predicted"/>
<accession>A0A3S4ZSV7</accession>
<organism evidence="3 4">
    <name type="scientific">Protopolystoma xenopodis</name>
    <dbReference type="NCBI Taxonomy" id="117903"/>
    <lineage>
        <taxon>Eukaryota</taxon>
        <taxon>Metazoa</taxon>
        <taxon>Spiralia</taxon>
        <taxon>Lophotrochozoa</taxon>
        <taxon>Platyhelminthes</taxon>
        <taxon>Monogenea</taxon>
        <taxon>Polyopisthocotylea</taxon>
        <taxon>Polystomatidea</taxon>
        <taxon>Polystomatidae</taxon>
        <taxon>Protopolystoma</taxon>
    </lineage>
</organism>
<dbReference type="AlphaFoldDB" id="A0A3S4ZSV7"/>
<feature type="region of interest" description="Disordered" evidence="1">
    <location>
        <begin position="28"/>
        <end position="52"/>
    </location>
</feature>
<name>A0A3S4ZSV7_9PLAT</name>
<evidence type="ECO:0000313" key="3">
    <source>
        <dbReference type="EMBL" id="VEL18933.1"/>
    </source>
</evidence>
<feature type="chain" id="PRO_5018698610" description="Secreted protein" evidence="2">
    <location>
        <begin position="26"/>
        <end position="85"/>
    </location>
</feature>
<keyword evidence="2" id="KW-0732">Signal</keyword>
<sequence length="85" mass="9220">MPGSGGGTTRRARVACCLLRVRVSACPLTPRDDTTRDDDNLDSLPSTAGTDRKWPLKLPVQTYSHYAYPQPELGTDSRLVGCPTS</sequence>
<keyword evidence="4" id="KW-1185">Reference proteome</keyword>
<gene>
    <name evidence="3" type="ORF">PXEA_LOCUS12373</name>
</gene>